<comment type="caution">
    <text evidence="2">The sequence shown here is derived from an EMBL/GenBank/DDBJ whole genome shotgun (WGS) entry which is preliminary data.</text>
</comment>
<sequence>MLIKRSHIIPCLVLDAFIAAVEKRNNPQLAGKPIAVTAYPKCSASTSIVSTATRAAGRYGLHFTYQTPASGASRKRHVGSD</sequence>
<dbReference type="InterPro" id="IPR043502">
    <property type="entry name" value="DNA/RNA_pol_sf"/>
</dbReference>
<proteinExistence type="predicted"/>
<dbReference type="Proteomes" id="UP000230731">
    <property type="component" value="Unassembled WGS sequence"/>
</dbReference>
<dbReference type="PROSITE" id="PS50173">
    <property type="entry name" value="UMUC"/>
    <property type="match status" value="1"/>
</dbReference>
<dbReference type="GO" id="GO:0006281">
    <property type="term" value="P:DNA repair"/>
    <property type="evidence" value="ECO:0007669"/>
    <property type="project" value="InterPro"/>
</dbReference>
<dbReference type="Pfam" id="PF00817">
    <property type="entry name" value="IMS"/>
    <property type="match status" value="1"/>
</dbReference>
<accession>A0A2M6WYZ7</accession>
<dbReference type="InterPro" id="IPR001126">
    <property type="entry name" value="UmuC"/>
</dbReference>
<dbReference type="SUPFAM" id="SSF56672">
    <property type="entry name" value="DNA/RNA polymerases"/>
    <property type="match status" value="1"/>
</dbReference>
<evidence type="ECO:0000313" key="3">
    <source>
        <dbReference type="Proteomes" id="UP000230731"/>
    </source>
</evidence>
<organism evidence="2 3">
    <name type="scientific">Candidatus Andersenbacteria bacterium CG10_big_fil_rev_8_21_14_0_10_54_11</name>
    <dbReference type="NCBI Taxonomy" id="1974485"/>
    <lineage>
        <taxon>Bacteria</taxon>
        <taxon>Candidatus Anderseniibacteriota</taxon>
    </lineage>
</organism>
<dbReference type="Gene3D" id="3.40.1170.60">
    <property type="match status" value="1"/>
</dbReference>
<evidence type="ECO:0000259" key="1">
    <source>
        <dbReference type="PROSITE" id="PS50173"/>
    </source>
</evidence>
<dbReference type="AlphaFoldDB" id="A0A2M6WYZ7"/>
<gene>
    <name evidence="2" type="ORF">COT71_03235</name>
</gene>
<name>A0A2M6WYZ7_9BACT</name>
<reference evidence="3" key="1">
    <citation type="submission" date="2017-09" db="EMBL/GenBank/DDBJ databases">
        <title>Depth-based differentiation of microbial function through sediment-hosted aquifers and enrichment of novel symbionts in the deep terrestrial subsurface.</title>
        <authorList>
            <person name="Probst A.J."/>
            <person name="Ladd B."/>
            <person name="Jarett J.K."/>
            <person name="Geller-Mcgrath D.E."/>
            <person name="Sieber C.M.K."/>
            <person name="Emerson J.B."/>
            <person name="Anantharaman K."/>
            <person name="Thomas B.C."/>
            <person name="Malmstrom R."/>
            <person name="Stieglmeier M."/>
            <person name="Klingl A."/>
            <person name="Woyke T."/>
            <person name="Ryan C.M."/>
            <person name="Banfield J.F."/>
        </authorList>
    </citation>
    <scope>NUCLEOTIDE SEQUENCE [LARGE SCALE GENOMIC DNA]</scope>
</reference>
<evidence type="ECO:0000313" key="2">
    <source>
        <dbReference type="EMBL" id="PIT97980.1"/>
    </source>
</evidence>
<feature type="domain" description="UmuC" evidence="1">
    <location>
        <begin position="9"/>
        <end position="61"/>
    </location>
</feature>
<dbReference type="EMBL" id="PEZP01000039">
    <property type="protein sequence ID" value="PIT97980.1"/>
    <property type="molecule type" value="Genomic_DNA"/>
</dbReference>
<protein>
    <recommendedName>
        <fullName evidence="1">UmuC domain-containing protein</fullName>
    </recommendedName>
</protein>